<feature type="compositionally biased region" description="Polar residues" evidence="1">
    <location>
        <begin position="796"/>
        <end position="805"/>
    </location>
</feature>
<feature type="compositionally biased region" description="Low complexity" evidence="1">
    <location>
        <begin position="22"/>
        <end position="31"/>
    </location>
</feature>
<reference evidence="4" key="1">
    <citation type="submission" date="2016-03" db="EMBL/GenBank/DDBJ databases">
        <authorList>
            <person name="Ploux O."/>
        </authorList>
    </citation>
    <scope>NUCLEOTIDE SEQUENCE [LARGE SCALE GENOMIC DNA]</scope>
    <source>
        <strain evidence="4">UK7</strain>
    </source>
</reference>
<feature type="compositionally biased region" description="Polar residues" evidence="1">
    <location>
        <begin position="404"/>
        <end position="413"/>
    </location>
</feature>
<dbReference type="InParanoid" id="A0A1E1KZW2"/>
<feature type="transmembrane region" description="Helical" evidence="2">
    <location>
        <begin position="1036"/>
        <end position="1058"/>
    </location>
</feature>
<feature type="region of interest" description="Disordered" evidence="1">
    <location>
        <begin position="286"/>
        <end position="309"/>
    </location>
</feature>
<feature type="region of interest" description="Disordered" evidence="1">
    <location>
        <begin position="388"/>
        <end position="422"/>
    </location>
</feature>
<dbReference type="EMBL" id="FJUW01000029">
    <property type="protein sequence ID" value="CZT03792.1"/>
    <property type="molecule type" value="Genomic_DNA"/>
</dbReference>
<evidence type="ECO:0000313" key="4">
    <source>
        <dbReference type="Proteomes" id="UP000178129"/>
    </source>
</evidence>
<feature type="compositionally biased region" description="Basic and acidic residues" evidence="1">
    <location>
        <begin position="785"/>
        <end position="795"/>
    </location>
</feature>
<dbReference type="Proteomes" id="UP000178129">
    <property type="component" value="Unassembled WGS sequence"/>
</dbReference>
<feature type="region of interest" description="Disordered" evidence="1">
    <location>
        <begin position="531"/>
        <end position="590"/>
    </location>
</feature>
<dbReference type="STRING" id="914237.A0A1E1KZW2"/>
<keyword evidence="2" id="KW-1133">Transmembrane helix</keyword>
<evidence type="ECO:0000256" key="1">
    <source>
        <dbReference type="SAM" id="MobiDB-lite"/>
    </source>
</evidence>
<comment type="caution">
    <text evidence="3">The sequence shown here is derived from an EMBL/GenBank/DDBJ whole genome shotgun (WGS) entry which is preliminary data.</text>
</comment>
<accession>A0A1E1KZW2</accession>
<feature type="region of interest" description="Disordered" evidence="1">
    <location>
        <begin position="726"/>
        <end position="805"/>
    </location>
</feature>
<feature type="region of interest" description="Disordered" evidence="1">
    <location>
        <begin position="876"/>
        <end position="957"/>
    </location>
</feature>
<name>A0A1E1KZW2_9HELO</name>
<feature type="compositionally biased region" description="Basic and acidic residues" evidence="1">
    <location>
        <begin position="70"/>
        <end position="84"/>
    </location>
</feature>
<keyword evidence="2" id="KW-0472">Membrane</keyword>
<evidence type="ECO:0000256" key="2">
    <source>
        <dbReference type="SAM" id="Phobius"/>
    </source>
</evidence>
<keyword evidence="2" id="KW-0812">Transmembrane</keyword>
<feature type="region of interest" description="Disordered" evidence="1">
    <location>
        <begin position="1"/>
        <end position="84"/>
    </location>
</feature>
<feature type="compositionally biased region" description="Low complexity" evidence="1">
    <location>
        <begin position="735"/>
        <end position="747"/>
    </location>
</feature>
<organism evidence="3 4">
    <name type="scientific">Rhynchosporium graminicola</name>
    <dbReference type="NCBI Taxonomy" id="2792576"/>
    <lineage>
        <taxon>Eukaryota</taxon>
        <taxon>Fungi</taxon>
        <taxon>Dikarya</taxon>
        <taxon>Ascomycota</taxon>
        <taxon>Pezizomycotina</taxon>
        <taxon>Leotiomycetes</taxon>
        <taxon>Helotiales</taxon>
        <taxon>Ploettnerulaceae</taxon>
        <taxon>Rhynchosporium</taxon>
    </lineage>
</organism>
<protein>
    <submittedName>
        <fullName evidence="3">Uncharacterized protein</fullName>
    </submittedName>
</protein>
<gene>
    <name evidence="3" type="ORF">RCO7_07574</name>
</gene>
<feature type="compositionally biased region" description="Basic and acidic residues" evidence="1">
    <location>
        <begin position="932"/>
        <end position="941"/>
    </location>
</feature>
<dbReference type="AlphaFoldDB" id="A0A1E1KZW2"/>
<sequence length="1078" mass="119044">MSTDVQPSQTPASISPTPPPRSSSWHPSSLFPKHKRSKTPPPAALTTQSERRHRRRSSSLGKALAKLKPSNRDEKGGTLRDGRGSFEGFEAIEAESIVGRDFSVPYRSVLANGQATAPVDEGQGAIYILRQNFDQPPLASPSAPDSHILDQSQEKRTNTFSTFQGYPRDVYARSAPQKGRFCDDRILHVGSPTQEALSQPIFVPEPTIDTERNDKPASEGYHTDEPQARATEIRDILALDFPVVDRVHGHTRRTYEFAKNYAVRANDADLSDRNIEHSVVSNRASIETKETRTAGPSEHGSGRGTGLRKLIGSWGRKTNREEMSVSPEIDRLKKPLPALPVMAQEDLGFHIPALNFSEEKQVTTAQQAFEDKKFRRQQRRSLKESGDYLGVQGANPRTGYWDVSSGSEPSQISEETRRKLDEDAMEVAKRKRRYEEAEEKHRAELQRVQTVRENKKHMEKKMKQRRRGKWQLSENGWSSVAEPDLSPIIQSKVGTPVAELSPEDRLFPMPTAAEPAPYVNQNAIKERDYFGHRPVSSPLKKEHRSTEASSAHSIPRKPVGSPIAGSAMRRKDNESTDTTIHNPIFPTPVRPAPAKVSIDDPQKPHIGLGISLGGGNASPKPAMLSSPRSPSQRLESFLERAAKMGESEEPQENRASVISFQSVSTKQVHIHQPSAQNQRSPSRQARIITCLNELPPVILKDPFTASIPSNLLAKDAFHVWMPPTISQTKPDQPLSSTSMSITTTTGSDLHPHLPAQLDGQDTNEDRAKVPSFQHKPSRLPLRVDSFQDTRQKQEPSRSCQNQTADTVISSVHQLSETKERTARLCQMVSPEGEKVDLKNTPISISTSLSPIKEKQAARNAAQMAFQHLKHTMPVRKAEGQKMDQLTPPMTRKSKEEVGRAAPGGREGTESPSRTVIGKQDIFKRQLPSPNRKNPESGDKLTVRHPHPAAPKADNAGNSKAAAVRAVVLHQADTINSPAKGAGKHLQAARVTQLSVDKALLGLLHDAWLFVEPVFNPDSDVRKRFDRQALTGQDKGLFVVAAFFCVAVFVGSLVFLRVLGSVVQALRAFGGVLRAVIGV</sequence>
<keyword evidence="4" id="KW-1185">Reference proteome</keyword>
<feature type="region of interest" description="Disordered" evidence="1">
    <location>
        <begin position="611"/>
        <end position="633"/>
    </location>
</feature>
<evidence type="ECO:0000313" key="3">
    <source>
        <dbReference type="EMBL" id="CZT03792.1"/>
    </source>
</evidence>
<proteinExistence type="predicted"/>